<comment type="similarity">
    <text evidence="1 7">Belongs to the cytochrome P450 family.</text>
</comment>
<dbReference type="Gene3D" id="1.10.630.10">
    <property type="entry name" value="Cytochrome P450"/>
    <property type="match status" value="1"/>
</dbReference>
<evidence type="ECO:0000313" key="8">
    <source>
        <dbReference type="EMBL" id="ORY55268.1"/>
    </source>
</evidence>
<dbReference type="GO" id="GO:0005506">
    <property type="term" value="F:iron ion binding"/>
    <property type="evidence" value="ECO:0007669"/>
    <property type="project" value="InterPro"/>
</dbReference>
<keyword evidence="3 7" id="KW-0560">Oxidoreductase</keyword>
<comment type="cofactor">
    <cofactor evidence="6">
        <name>heme</name>
        <dbReference type="ChEBI" id="CHEBI:30413"/>
    </cofactor>
</comment>
<evidence type="ECO:0000256" key="1">
    <source>
        <dbReference type="ARBA" id="ARBA00010617"/>
    </source>
</evidence>
<name>A0A1Y2D7L8_9PEZI</name>
<evidence type="ECO:0000256" key="3">
    <source>
        <dbReference type="ARBA" id="ARBA00023002"/>
    </source>
</evidence>
<dbReference type="PRINTS" id="PR00463">
    <property type="entry name" value="EP450I"/>
</dbReference>
<dbReference type="GO" id="GO:0004497">
    <property type="term" value="F:monooxygenase activity"/>
    <property type="evidence" value="ECO:0007669"/>
    <property type="project" value="UniProtKB-KW"/>
</dbReference>
<keyword evidence="5 7" id="KW-0503">Monooxygenase</keyword>
<evidence type="ECO:0000256" key="2">
    <source>
        <dbReference type="ARBA" id="ARBA00022723"/>
    </source>
</evidence>
<reference evidence="8 9" key="1">
    <citation type="submission" date="2016-07" db="EMBL/GenBank/DDBJ databases">
        <title>Pervasive Adenine N6-methylation of Active Genes in Fungi.</title>
        <authorList>
            <consortium name="DOE Joint Genome Institute"/>
            <person name="Mondo S.J."/>
            <person name="Dannebaum R.O."/>
            <person name="Kuo R.C."/>
            <person name="Labutti K."/>
            <person name="Haridas S."/>
            <person name="Kuo A."/>
            <person name="Salamov A."/>
            <person name="Ahrendt S.R."/>
            <person name="Lipzen A."/>
            <person name="Sullivan W."/>
            <person name="Andreopoulos W.B."/>
            <person name="Clum A."/>
            <person name="Lindquist E."/>
            <person name="Daum C."/>
            <person name="Ramamoorthy G.K."/>
            <person name="Gryganskyi A."/>
            <person name="Culley D."/>
            <person name="Magnuson J.K."/>
            <person name="James T.Y."/>
            <person name="O'Malley M.A."/>
            <person name="Stajich J.E."/>
            <person name="Spatafora J.W."/>
            <person name="Visel A."/>
            <person name="Grigoriev I.V."/>
        </authorList>
    </citation>
    <scope>NUCLEOTIDE SEQUENCE [LARGE SCALE GENOMIC DNA]</scope>
    <source>
        <strain evidence="8 9">CBS 129021</strain>
    </source>
</reference>
<dbReference type="InterPro" id="IPR050364">
    <property type="entry name" value="Cytochrome_P450_fung"/>
</dbReference>
<dbReference type="InterPro" id="IPR036396">
    <property type="entry name" value="Cyt_P450_sf"/>
</dbReference>
<dbReference type="EMBL" id="MCFJ01000028">
    <property type="protein sequence ID" value="ORY55268.1"/>
    <property type="molecule type" value="Genomic_DNA"/>
</dbReference>
<keyword evidence="2 6" id="KW-0479">Metal-binding</keyword>
<keyword evidence="9" id="KW-1185">Reference proteome</keyword>
<evidence type="ECO:0000256" key="5">
    <source>
        <dbReference type="ARBA" id="ARBA00023033"/>
    </source>
</evidence>
<dbReference type="AlphaFoldDB" id="A0A1Y2D7L8"/>
<comment type="caution">
    <text evidence="8">The sequence shown here is derived from an EMBL/GenBank/DDBJ whole genome shotgun (WGS) entry which is preliminary data.</text>
</comment>
<dbReference type="RefSeq" id="XP_040709539.1">
    <property type="nucleotide sequence ID" value="XM_040857796.1"/>
</dbReference>
<dbReference type="Pfam" id="PF00067">
    <property type="entry name" value="p450"/>
    <property type="match status" value="1"/>
</dbReference>
<gene>
    <name evidence="8" type="ORF">BCR38DRAFT_403375</name>
</gene>
<dbReference type="PANTHER" id="PTHR46300">
    <property type="entry name" value="P450, PUTATIVE (EUROFUNG)-RELATED-RELATED"/>
    <property type="match status" value="1"/>
</dbReference>
<dbReference type="InParanoid" id="A0A1Y2D7L8"/>
<dbReference type="Proteomes" id="UP000193689">
    <property type="component" value="Unassembled WGS sequence"/>
</dbReference>
<evidence type="ECO:0000256" key="7">
    <source>
        <dbReference type="RuleBase" id="RU000461"/>
    </source>
</evidence>
<dbReference type="SUPFAM" id="SSF48264">
    <property type="entry name" value="Cytochrome P450"/>
    <property type="match status" value="1"/>
</dbReference>
<dbReference type="GO" id="GO:0020037">
    <property type="term" value="F:heme binding"/>
    <property type="evidence" value="ECO:0007669"/>
    <property type="project" value="InterPro"/>
</dbReference>
<dbReference type="OrthoDB" id="1470350at2759"/>
<dbReference type="InterPro" id="IPR001128">
    <property type="entry name" value="Cyt_P450"/>
</dbReference>
<dbReference type="PANTHER" id="PTHR46300:SF2">
    <property type="entry name" value="CYTOCHROME P450 MONOOXYGENASE ALNH-RELATED"/>
    <property type="match status" value="1"/>
</dbReference>
<dbReference type="GO" id="GO:0016705">
    <property type="term" value="F:oxidoreductase activity, acting on paired donors, with incorporation or reduction of molecular oxygen"/>
    <property type="evidence" value="ECO:0007669"/>
    <property type="project" value="InterPro"/>
</dbReference>
<dbReference type="GeneID" id="63774008"/>
<sequence length="492" mass="56395">MLPTGPRPWPWIGNQSLIRGLNSGSSRTLKHLTRYGDIATIWLSRSPILVINSPRAAHELLHSMSSKTSDRPITVHHRAKLLPWSLVLAPYGEQFHRLRKIYHHLLGQQGAMIFRRWSEEETLFMFKSLAERPDQAHFECDRHAFNVTMRVIYGVRYGTEGDQRVRDTFQLWETMFCYFLPGSLIFDYFPSMLKLPPWLQPWMWIFRGLKRRERGLHLRHLRRIEDHYLQSKKKSTPISGTPFAMQLLRMTDGMNIGEQAIIDVLSMLLGAGADTISCFMQQFLKAMAVNPKAAVAAQAEIDSVVGAKRLPNWEDNPNLPYVRALIKEVHRWAPFAAAGIPHSTTEDITYGDYVISKGTVLLPNIPSIMRNQERYVEPDRFDPARFLNDGSDSATSAHNPDWSKRDHVHFGWGRRLCPGVYAADICIFVAVTRVLWSFDIQPHPGIQVRMEDVSDGLLKKPLPFRLQINSRGPGYDEIVAQQLEMCSTANKE</sequence>
<keyword evidence="4 6" id="KW-0408">Iron</keyword>
<feature type="binding site" description="axial binding residue" evidence="6">
    <location>
        <position position="417"/>
    </location>
    <ligand>
        <name>heme</name>
        <dbReference type="ChEBI" id="CHEBI:30413"/>
    </ligand>
    <ligandPart>
        <name>Fe</name>
        <dbReference type="ChEBI" id="CHEBI:18248"/>
    </ligandPart>
</feature>
<proteinExistence type="inferred from homology"/>
<keyword evidence="6 7" id="KW-0349">Heme</keyword>
<organism evidence="8 9">
    <name type="scientific">Pseudomassariella vexata</name>
    <dbReference type="NCBI Taxonomy" id="1141098"/>
    <lineage>
        <taxon>Eukaryota</taxon>
        <taxon>Fungi</taxon>
        <taxon>Dikarya</taxon>
        <taxon>Ascomycota</taxon>
        <taxon>Pezizomycotina</taxon>
        <taxon>Sordariomycetes</taxon>
        <taxon>Xylariomycetidae</taxon>
        <taxon>Amphisphaeriales</taxon>
        <taxon>Pseudomassariaceae</taxon>
        <taxon>Pseudomassariella</taxon>
    </lineage>
</organism>
<dbReference type="InterPro" id="IPR017972">
    <property type="entry name" value="Cyt_P450_CS"/>
</dbReference>
<dbReference type="PROSITE" id="PS00086">
    <property type="entry name" value="CYTOCHROME_P450"/>
    <property type="match status" value="1"/>
</dbReference>
<dbReference type="InterPro" id="IPR002401">
    <property type="entry name" value="Cyt_P450_E_grp-I"/>
</dbReference>
<protein>
    <submittedName>
        <fullName evidence="8">Cytochrome P450</fullName>
    </submittedName>
</protein>
<accession>A0A1Y2D7L8</accession>
<evidence type="ECO:0000256" key="4">
    <source>
        <dbReference type="ARBA" id="ARBA00023004"/>
    </source>
</evidence>
<evidence type="ECO:0000313" key="9">
    <source>
        <dbReference type="Proteomes" id="UP000193689"/>
    </source>
</evidence>
<evidence type="ECO:0000256" key="6">
    <source>
        <dbReference type="PIRSR" id="PIRSR602401-1"/>
    </source>
</evidence>
<dbReference type="STRING" id="1141098.A0A1Y2D7L8"/>